<dbReference type="SUPFAM" id="SSF47699">
    <property type="entry name" value="Bifunctional inhibitor/lipid-transfer protein/seed storage 2S albumin"/>
    <property type="match status" value="1"/>
</dbReference>
<dbReference type="GO" id="GO:0005504">
    <property type="term" value="F:fatty acid binding"/>
    <property type="evidence" value="ECO:0007669"/>
    <property type="project" value="InterPro"/>
</dbReference>
<keyword evidence="1" id="KW-0732">Signal</keyword>
<comment type="caution">
    <text evidence="3">The sequence shown here is derived from an EMBL/GenBank/DDBJ whole genome shotgun (WGS) entry which is preliminary data.</text>
</comment>
<gene>
    <name evidence="3" type="ORF">K2173_019659</name>
</gene>
<dbReference type="SMART" id="SM00499">
    <property type="entry name" value="AAI"/>
    <property type="match status" value="1"/>
</dbReference>
<keyword evidence="4" id="KW-1185">Reference proteome</keyword>
<proteinExistence type="predicted"/>
<protein>
    <recommendedName>
        <fullName evidence="2">Bifunctional inhibitor/plant lipid transfer protein/seed storage helical domain-containing protein</fullName>
    </recommendedName>
</protein>
<evidence type="ECO:0000259" key="2">
    <source>
        <dbReference type="SMART" id="SM00499"/>
    </source>
</evidence>
<evidence type="ECO:0000313" key="3">
    <source>
        <dbReference type="EMBL" id="KAJ8899954.1"/>
    </source>
</evidence>
<feature type="chain" id="PRO_5043529895" description="Bifunctional inhibitor/plant lipid transfer protein/seed storage helical domain-containing protein" evidence="1">
    <location>
        <begin position="27"/>
        <end position="116"/>
    </location>
</feature>
<accession>A0AAV8UBY2</accession>
<reference evidence="3 4" key="1">
    <citation type="submission" date="2021-09" db="EMBL/GenBank/DDBJ databases">
        <title>Genomic insights and catalytic innovation underlie evolution of tropane alkaloids biosynthesis.</title>
        <authorList>
            <person name="Wang Y.-J."/>
            <person name="Tian T."/>
            <person name="Huang J.-P."/>
            <person name="Huang S.-X."/>
        </authorList>
    </citation>
    <scope>NUCLEOTIDE SEQUENCE [LARGE SCALE GENOMIC DNA]</scope>
    <source>
        <strain evidence="3">KIB-2018</strain>
        <tissue evidence="3">Leaf</tissue>
    </source>
</reference>
<dbReference type="EMBL" id="JAIWQS010000008">
    <property type="protein sequence ID" value="KAJ8899954.1"/>
    <property type="molecule type" value="Genomic_DNA"/>
</dbReference>
<dbReference type="PANTHER" id="PTHR33122:SF4">
    <property type="entry name" value="OS04G0415800 PROTEIN"/>
    <property type="match status" value="1"/>
</dbReference>
<dbReference type="InterPro" id="IPR016140">
    <property type="entry name" value="Bifunc_inhib/LTP/seed_store"/>
</dbReference>
<dbReference type="Pfam" id="PF00234">
    <property type="entry name" value="Tryp_alpha_amyl"/>
    <property type="match status" value="1"/>
</dbReference>
<feature type="domain" description="Bifunctional inhibitor/plant lipid transfer protein/seed storage helical" evidence="2">
    <location>
        <begin position="30"/>
        <end position="114"/>
    </location>
</feature>
<sequence>MVALIKSMCLVGMLVLVVSVVEQVNGAGECGRSSTPDDEATKLAPCAMAARDPNADVSSSCCTQVKRIGKNPSCLCAAILSSTAKAAGFKPAIAITIPKRCNISDFPVGYKSYTVP</sequence>
<evidence type="ECO:0000313" key="4">
    <source>
        <dbReference type="Proteomes" id="UP001159364"/>
    </source>
</evidence>
<dbReference type="CDD" id="cd00010">
    <property type="entry name" value="AAI_LTSS"/>
    <property type="match status" value="1"/>
</dbReference>
<dbReference type="GO" id="GO:0009627">
    <property type="term" value="P:systemic acquired resistance"/>
    <property type="evidence" value="ECO:0007669"/>
    <property type="project" value="InterPro"/>
</dbReference>
<name>A0AAV8UBY2_9ROSI</name>
<evidence type="ECO:0000256" key="1">
    <source>
        <dbReference type="SAM" id="SignalP"/>
    </source>
</evidence>
<dbReference type="Proteomes" id="UP001159364">
    <property type="component" value="Linkage Group LG08"/>
</dbReference>
<dbReference type="Gene3D" id="1.10.110.10">
    <property type="entry name" value="Plant lipid-transfer and hydrophobic proteins"/>
    <property type="match status" value="1"/>
</dbReference>
<dbReference type="InterPro" id="IPR036312">
    <property type="entry name" value="Bifun_inhib/LTP/seed_sf"/>
</dbReference>
<organism evidence="3 4">
    <name type="scientific">Erythroxylum novogranatense</name>
    <dbReference type="NCBI Taxonomy" id="1862640"/>
    <lineage>
        <taxon>Eukaryota</taxon>
        <taxon>Viridiplantae</taxon>
        <taxon>Streptophyta</taxon>
        <taxon>Embryophyta</taxon>
        <taxon>Tracheophyta</taxon>
        <taxon>Spermatophyta</taxon>
        <taxon>Magnoliopsida</taxon>
        <taxon>eudicotyledons</taxon>
        <taxon>Gunneridae</taxon>
        <taxon>Pentapetalae</taxon>
        <taxon>rosids</taxon>
        <taxon>fabids</taxon>
        <taxon>Malpighiales</taxon>
        <taxon>Erythroxylaceae</taxon>
        <taxon>Erythroxylum</taxon>
    </lineage>
</organism>
<feature type="signal peptide" evidence="1">
    <location>
        <begin position="1"/>
        <end position="26"/>
    </location>
</feature>
<dbReference type="AlphaFoldDB" id="A0AAV8UBY2"/>
<dbReference type="PANTHER" id="PTHR33122">
    <property type="entry name" value="LIPID BINDING PROTEIN-RELATED"/>
    <property type="match status" value="1"/>
</dbReference>
<dbReference type="InterPro" id="IPR039265">
    <property type="entry name" value="DIR1-like"/>
</dbReference>